<accession>A0ABM7N4X9</accession>
<dbReference type="InterPro" id="IPR036390">
    <property type="entry name" value="WH_DNA-bd_sf"/>
</dbReference>
<feature type="domain" description="HTH gntR-type" evidence="4">
    <location>
        <begin position="14"/>
        <end position="82"/>
    </location>
</feature>
<evidence type="ECO:0000256" key="1">
    <source>
        <dbReference type="ARBA" id="ARBA00023015"/>
    </source>
</evidence>
<evidence type="ECO:0000313" key="5">
    <source>
        <dbReference type="EMBL" id="BCQ36550.1"/>
    </source>
</evidence>
<dbReference type="PANTHER" id="PTHR43537:SF5">
    <property type="entry name" value="UXU OPERON TRANSCRIPTIONAL REGULATOR"/>
    <property type="match status" value="1"/>
</dbReference>
<gene>
    <name evidence="5" type="ORF">ERHA53_38930</name>
</gene>
<dbReference type="EMBL" id="AP024329">
    <property type="protein sequence ID" value="BCQ36550.1"/>
    <property type="molecule type" value="Genomic_DNA"/>
</dbReference>
<dbReference type="Pfam" id="PF00392">
    <property type="entry name" value="GntR"/>
    <property type="match status" value="1"/>
</dbReference>
<dbReference type="RefSeq" id="WP_133842339.1">
    <property type="nucleotide sequence ID" value="NZ_AP024329.1"/>
</dbReference>
<dbReference type="InterPro" id="IPR000524">
    <property type="entry name" value="Tscrpt_reg_HTH_GntR"/>
</dbReference>
<dbReference type="Pfam" id="PF07729">
    <property type="entry name" value="FCD"/>
    <property type="match status" value="1"/>
</dbReference>
<keyword evidence="3" id="KW-0804">Transcription</keyword>
<sequence>MSSLNASLSPIAVQHSDVLVLDALTRYVAQSGTQIGERLPPERVLAEQLGVSRNTVREALKRWEALGIIVRRKGSGTFLHAEVTSNDSFLSLRFKNDSQNMLHALEVRRIIEAESCGLAAIRASREDLLLIEQRLVEMERVHLSIGSAGAEDWAFHASIYQAAHNPLLLHMVVGLYDTLHAFFESPPEQALFSDSFPLHRTLFEAIARRDAIEATRVSHLILDITERDMKDVIHAARKI</sequence>
<protein>
    <submittedName>
        <fullName evidence="5">GntR family transcriptional regulator</fullName>
    </submittedName>
</protein>
<dbReference type="InterPro" id="IPR008920">
    <property type="entry name" value="TF_FadR/GntR_C"/>
</dbReference>
<dbReference type="SUPFAM" id="SSF48008">
    <property type="entry name" value="GntR ligand-binding domain-like"/>
    <property type="match status" value="1"/>
</dbReference>
<dbReference type="InterPro" id="IPR011711">
    <property type="entry name" value="GntR_C"/>
</dbReference>
<evidence type="ECO:0000256" key="2">
    <source>
        <dbReference type="ARBA" id="ARBA00023125"/>
    </source>
</evidence>
<dbReference type="SMART" id="SM00345">
    <property type="entry name" value="HTH_GNTR"/>
    <property type="match status" value="1"/>
</dbReference>
<dbReference type="SUPFAM" id="SSF46785">
    <property type="entry name" value="Winged helix' DNA-binding domain"/>
    <property type="match status" value="1"/>
</dbReference>
<dbReference type="PANTHER" id="PTHR43537">
    <property type="entry name" value="TRANSCRIPTIONAL REGULATOR, GNTR FAMILY"/>
    <property type="match status" value="1"/>
</dbReference>
<dbReference type="PRINTS" id="PR00035">
    <property type="entry name" value="HTHGNTR"/>
</dbReference>
<dbReference type="InterPro" id="IPR036388">
    <property type="entry name" value="WH-like_DNA-bd_sf"/>
</dbReference>
<dbReference type="Gene3D" id="1.20.120.530">
    <property type="entry name" value="GntR ligand-binding domain-like"/>
    <property type="match status" value="1"/>
</dbReference>
<dbReference type="Proteomes" id="UP000677515">
    <property type="component" value="Chromosome"/>
</dbReference>
<reference evidence="5 6" key="1">
    <citation type="submission" date="2021-01" db="EMBL/GenBank/DDBJ databases">
        <title>Complete genome sequence of Erwinia rhapontici MAFF 311153.</title>
        <authorList>
            <person name="Morohoshi T."/>
            <person name="Someya N."/>
        </authorList>
    </citation>
    <scope>NUCLEOTIDE SEQUENCE [LARGE SCALE GENOMIC DNA]</scope>
    <source>
        <strain evidence="5 6">MAFF 311153</strain>
    </source>
</reference>
<organism evidence="5 6">
    <name type="scientific">Erwinia rhapontici</name>
    <name type="common">Pectobacterium rhapontici</name>
    <dbReference type="NCBI Taxonomy" id="55212"/>
    <lineage>
        <taxon>Bacteria</taxon>
        <taxon>Pseudomonadati</taxon>
        <taxon>Pseudomonadota</taxon>
        <taxon>Gammaproteobacteria</taxon>
        <taxon>Enterobacterales</taxon>
        <taxon>Erwiniaceae</taxon>
        <taxon>Erwinia</taxon>
    </lineage>
</organism>
<keyword evidence="1" id="KW-0805">Transcription regulation</keyword>
<proteinExistence type="predicted"/>
<dbReference type="Gene3D" id="1.10.10.10">
    <property type="entry name" value="Winged helix-like DNA-binding domain superfamily/Winged helix DNA-binding domain"/>
    <property type="match status" value="1"/>
</dbReference>
<evidence type="ECO:0000259" key="4">
    <source>
        <dbReference type="PROSITE" id="PS50949"/>
    </source>
</evidence>
<keyword evidence="2" id="KW-0238">DNA-binding</keyword>
<dbReference type="CDD" id="cd07377">
    <property type="entry name" value="WHTH_GntR"/>
    <property type="match status" value="1"/>
</dbReference>
<dbReference type="GeneID" id="99868202"/>
<dbReference type="PROSITE" id="PS50949">
    <property type="entry name" value="HTH_GNTR"/>
    <property type="match status" value="1"/>
</dbReference>
<evidence type="ECO:0000313" key="6">
    <source>
        <dbReference type="Proteomes" id="UP000677515"/>
    </source>
</evidence>
<evidence type="ECO:0000256" key="3">
    <source>
        <dbReference type="ARBA" id="ARBA00023163"/>
    </source>
</evidence>
<dbReference type="SMART" id="SM00895">
    <property type="entry name" value="FCD"/>
    <property type="match status" value="1"/>
</dbReference>
<keyword evidence="6" id="KW-1185">Reference proteome</keyword>
<name>A0ABM7N4X9_ERWRD</name>